<protein>
    <submittedName>
        <fullName evidence="2">Uncharacterized protein</fullName>
    </submittedName>
</protein>
<accession>A0A0F9W4M8</accession>
<dbReference type="EMBL" id="LAZR01000352">
    <property type="protein sequence ID" value="KKN73003.1"/>
    <property type="molecule type" value="Genomic_DNA"/>
</dbReference>
<dbReference type="AlphaFoldDB" id="A0A0F9W4M8"/>
<evidence type="ECO:0000256" key="1">
    <source>
        <dbReference type="SAM" id="Phobius"/>
    </source>
</evidence>
<evidence type="ECO:0000313" key="2">
    <source>
        <dbReference type="EMBL" id="KKN73003.1"/>
    </source>
</evidence>
<feature type="transmembrane region" description="Helical" evidence="1">
    <location>
        <begin position="12"/>
        <end position="30"/>
    </location>
</feature>
<organism evidence="2">
    <name type="scientific">marine sediment metagenome</name>
    <dbReference type="NCBI Taxonomy" id="412755"/>
    <lineage>
        <taxon>unclassified sequences</taxon>
        <taxon>metagenomes</taxon>
        <taxon>ecological metagenomes</taxon>
    </lineage>
</organism>
<keyword evidence="1" id="KW-0812">Transmembrane</keyword>
<keyword evidence="1" id="KW-1133">Transmembrane helix</keyword>
<gene>
    <name evidence="2" type="ORF">LCGC14_0405570</name>
</gene>
<comment type="caution">
    <text evidence="2">The sequence shown here is derived from an EMBL/GenBank/DDBJ whole genome shotgun (WGS) entry which is preliminary data.</text>
</comment>
<reference evidence="2" key="1">
    <citation type="journal article" date="2015" name="Nature">
        <title>Complex archaea that bridge the gap between prokaryotes and eukaryotes.</title>
        <authorList>
            <person name="Spang A."/>
            <person name="Saw J.H."/>
            <person name="Jorgensen S.L."/>
            <person name="Zaremba-Niedzwiedzka K."/>
            <person name="Martijn J."/>
            <person name="Lind A.E."/>
            <person name="van Eijk R."/>
            <person name="Schleper C."/>
            <person name="Guy L."/>
            <person name="Ettema T.J."/>
        </authorList>
    </citation>
    <scope>NUCLEOTIDE SEQUENCE</scope>
</reference>
<sequence length="147" mass="17268">MKRDEKTTQKIIIISVLVFTLFIFLTTAYLPEKRDYSPKIEIKTANIISLTDRTDKINRSLGPFILFVGSYIYKGTTEEYYLFYEEINHGYYKKKKLPVYSTIIKKGDDVYPHYETKTTWEGNEVFSWRSDIHTLFVPGGTIVRSVK</sequence>
<keyword evidence="1" id="KW-0472">Membrane</keyword>
<proteinExistence type="predicted"/>
<name>A0A0F9W4M8_9ZZZZ</name>